<dbReference type="InterPro" id="IPR036291">
    <property type="entry name" value="NAD(P)-bd_dom_sf"/>
</dbReference>
<dbReference type="InterPro" id="IPR001282">
    <property type="entry name" value="G6P_DH"/>
</dbReference>
<dbReference type="Pfam" id="PF00479">
    <property type="entry name" value="G6PD_N"/>
    <property type="match status" value="1"/>
</dbReference>
<reference evidence="9 10" key="1">
    <citation type="submission" date="2018-10" db="EMBL/GenBank/DDBJ databases">
        <title>Robbsia sp. DHC34, isolated from soil.</title>
        <authorList>
            <person name="Gao Z.-H."/>
            <person name="Qiu L.-H."/>
        </authorList>
    </citation>
    <scope>NUCLEOTIDE SEQUENCE [LARGE SCALE GENOMIC DNA]</scope>
    <source>
        <strain evidence="9 10">DHC34</strain>
    </source>
</reference>
<dbReference type="Pfam" id="PF02781">
    <property type="entry name" value="G6PD_C"/>
    <property type="match status" value="1"/>
</dbReference>
<evidence type="ECO:0000256" key="5">
    <source>
        <dbReference type="ARBA" id="ARBA00023277"/>
    </source>
</evidence>
<comment type="function">
    <text evidence="6">Catalyzes the oxidation of glucose 6-phosphate to 6-phosphogluconolactone.</text>
</comment>
<feature type="domain" description="Glucose-6-phosphate dehydrogenase NAD-binding" evidence="7">
    <location>
        <begin position="24"/>
        <end position="207"/>
    </location>
</feature>
<feature type="binding site" evidence="6">
    <location>
        <position position="199"/>
    </location>
    <ligand>
        <name>substrate</name>
    </ligand>
</feature>
<dbReference type="GO" id="GO:0050661">
    <property type="term" value="F:NADP binding"/>
    <property type="evidence" value="ECO:0007669"/>
    <property type="project" value="UniProtKB-UniRule"/>
</dbReference>
<evidence type="ECO:0000256" key="2">
    <source>
        <dbReference type="ARBA" id="ARBA00022526"/>
    </source>
</evidence>
<dbReference type="Proteomes" id="UP000270342">
    <property type="component" value="Unassembled WGS sequence"/>
</dbReference>
<dbReference type="HAMAP" id="MF_00966">
    <property type="entry name" value="G6PD"/>
    <property type="match status" value="1"/>
</dbReference>
<dbReference type="SUPFAM" id="SSF51735">
    <property type="entry name" value="NAD(P)-binding Rossmann-fold domains"/>
    <property type="match status" value="1"/>
</dbReference>
<dbReference type="EMBL" id="RBZU01000010">
    <property type="protein sequence ID" value="RKP49759.1"/>
    <property type="molecule type" value="Genomic_DNA"/>
</dbReference>
<comment type="catalytic activity">
    <reaction evidence="6">
        <text>D-glucose 6-phosphate + NADP(+) = 6-phospho-D-glucono-1,5-lactone + NADPH + H(+)</text>
        <dbReference type="Rhea" id="RHEA:15841"/>
        <dbReference type="ChEBI" id="CHEBI:15378"/>
        <dbReference type="ChEBI" id="CHEBI:57783"/>
        <dbReference type="ChEBI" id="CHEBI:57955"/>
        <dbReference type="ChEBI" id="CHEBI:58349"/>
        <dbReference type="ChEBI" id="CHEBI:61548"/>
        <dbReference type="EC" id="1.1.1.49"/>
    </reaction>
</comment>
<name>A0A494XNR6_9BURK</name>
<evidence type="ECO:0000259" key="8">
    <source>
        <dbReference type="Pfam" id="PF02781"/>
    </source>
</evidence>
<dbReference type="NCBIfam" id="TIGR00871">
    <property type="entry name" value="zwf"/>
    <property type="match status" value="1"/>
</dbReference>
<evidence type="ECO:0000256" key="3">
    <source>
        <dbReference type="ARBA" id="ARBA00022857"/>
    </source>
</evidence>
<keyword evidence="3 6" id="KW-0521">NADP</keyword>
<evidence type="ECO:0000256" key="4">
    <source>
        <dbReference type="ARBA" id="ARBA00023002"/>
    </source>
</evidence>
<dbReference type="PIRSF" id="PIRSF000110">
    <property type="entry name" value="G6PD"/>
    <property type="match status" value="1"/>
</dbReference>
<organism evidence="9 10">
    <name type="scientific">Pararobbsia silviterrae</name>
    <dbReference type="NCBI Taxonomy" id="1792498"/>
    <lineage>
        <taxon>Bacteria</taxon>
        <taxon>Pseudomonadati</taxon>
        <taxon>Pseudomonadota</taxon>
        <taxon>Betaproteobacteria</taxon>
        <taxon>Burkholderiales</taxon>
        <taxon>Burkholderiaceae</taxon>
        <taxon>Pararobbsia</taxon>
    </lineage>
</organism>
<feature type="domain" description="Glucose-6-phosphate dehydrogenase C-terminal" evidence="8">
    <location>
        <begin position="210"/>
        <end position="509"/>
    </location>
</feature>
<dbReference type="Gene3D" id="3.40.50.720">
    <property type="entry name" value="NAD(P)-binding Rossmann-like Domain"/>
    <property type="match status" value="1"/>
</dbReference>
<feature type="binding site" evidence="6">
    <location>
        <position position="237"/>
    </location>
    <ligand>
        <name>substrate</name>
    </ligand>
</feature>
<dbReference type="PANTHER" id="PTHR23429:SF0">
    <property type="entry name" value="GLUCOSE-6-PHOSPHATE 1-DEHYDROGENASE"/>
    <property type="match status" value="1"/>
</dbReference>
<comment type="pathway">
    <text evidence="1 6">Carbohydrate degradation; pentose phosphate pathway; D-ribulose 5-phosphate from D-glucose 6-phosphate (oxidative stage): step 1/3.</text>
</comment>
<dbReference type="UniPathway" id="UPA00115">
    <property type="reaction ID" value="UER00408"/>
</dbReference>
<dbReference type="SUPFAM" id="SSF55347">
    <property type="entry name" value="Glyceraldehyde-3-phosphate dehydrogenase-like, C-terminal domain"/>
    <property type="match status" value="1"/>
</dbReference>
<feature type="active site" description="Proton acceptor" evidence="6">
    <location>
        <position position="261"/>
    </location>
</feature>
<dbReference type="OrthoDB" id="9802739at2"/>
<comment type="similarity">
    <text evidence="6">Belongs to the glucose-6-phosphate dehydrogenase family.</text>
</comment>
<dbReference type="InterPro" id="IPR022674">
    <property type="entry name" value="G6P_DH_NAD-bd"/>
</dbReference>
<keyword evidence="2 6" id="KW-0313">Glucose metabolism</keyword>
<dbReference type="AlphaFoldDB" id="A0A494XNR6"/>
<feature type="binding site" evidence="6">
    <location>
        <position position="203"/>
    </location>
    <ligand>
        <name>substrate</name>
    </ligand>
</feature>
<feature type="binding site" evidence="6">
    <location>
        <position position="256"/>
    </location>
    <ligand>
        <name>substrate</name>
    </ligand>
</feature>
<accession>A0A494XNR6</accession>
<dbReference type="GO" id="GO:0005829">
    <property type="term" value="C:cytosol"/>
    <property type="evidence" value="ECO:0007669"/>
    <property type="project" value="TreeGrafter"/>
</dbReference>
<comment type="caution">
    <text evidence="9">The sequence shown here is derived from an EMBL/GenBank/DDBJ whole genome shotgun (WGS) entry which is preliminary data.</text>
</comment>
<dbReference type="EC" id="1.1.1.49" evidence="6"/>
<gene>
    <name evidence="6" type="primary">zwf</name>
    <name evidence="9" type="ORF">D7S86_19985</name>
</gene>
<evidence type="ECO:0000313" key="10">
    <source>
        <dbReference type="Proteomes" id="UP000270342"/>
    </source>
</evidence>
<evidence type="ECO:0000256" key="1">
    <source>
        <dbReference type="ARBA" id="ARBA00004937"/>
    </source>
</evidence>
<dbReference type="GO" id="GO:0006006">
    <property type="term" value="P:glucose metabolic process"/>
    <property type="evidence" value="ECO:0007669"/>
    <property type="project" value="UniProtKB-KW"/>
</dbReference>
<proteinExistence type="inferred from homology"/>
<comment type="caution">
    <text evidence="6">Lacks conserved residue(s) required for the propagation of feature annotation.</text>
</comment>
<dbReference type="GO" id="GO:0009051">
    <property type="term" value="P:pentose-phosphate shunt, oxidative branch"/>
    <property type="evidence" value="ECO:0007669"/>
    <property type="project" value="TreeGrafter"/>
</dbReference>
<evidence type="ECO:0000259" key="7">
    <source>
        <dbReference type="Pfam" id="PF00479"/>
    </source>
</evidence>
<evidence type="ECO:0000256" key="6">
    <source>
        <dbReference type="HAMAP-Rule" id="MF_00966"/>
    </source>
</evidence>
<keyword evidence="5 6" id="KW-0119">Carbohydrate metabolism</keyword>
<dbReference type="GO" id="GO:0004345">
    <property type="term" value="F:glucose-6-phosphate dehydrogenase activity"/>
    <property type="evidence" value="ECO:0007669"/>
    <property type="project" value="UniProtKB-UniRule"/>
</dbReference>
<keyword evidence="4 6" id="KW-0560">Oxidoreductase</keyword>
<dbReference type="PANTHER" id="PTHR23429">
    <property type="entry name" value="GLUCOSE-6-PHOSPHATE 1-DEHYDROGENASE G6PD"/>
    <property type="match status" value="1"/>
</dbReference>
<dbReference type="RefSeq" id="WP_121088913.1">
    <property type="nucleotide sequence ID" value="NZ_RBZU01000010.1"/>
</dbReference>
<keyword evidence="10" id="KW-1185">Reference proteome</keyword>
<sequence length="515" mass="55896">MTASEGQPGSLSHAAQPAPPCTIVVFGARGDLTRRLLMPSIYNLVRNGLLDDATRVIGVDHNTLSTDDWRTLLSGTLDELAADPHAEFHAGKVDPKIWKWITDRMTYLTADFDDEKTYTNLASQLDGNVVFYLAVSARFFGPVVEHLGKAGLLKEAREGGAFRRVIIEKPFGSDHASAIELNRRILSVGDESQFFRIDHFLGKDAVQSLLAMRFANRLFEPAWRAESIDHVQITAAETIGVGTRGNFYETTGALRDMVPNHLFQLLTMTGMEAPTSLDANAIRDEKTALLTATAPVRVEDVVRGQYTAGDIDGEAVKGYREEDKVAADSTTETYVALKLAIDTPRWKGVPFYLRTGKRMGGRFTEIAIHFKPEPHGLFARGSADKAQSADGGAAPNVLTVRIDPVHGAALRFNVKVPGPLSTLGEVEAAFDFDKAFGDLGTVGYESLVYECLLGDATLFQRADTIEASWAVVQPAIDLAARHAEPEPYAAGSAGPAGADALLARDGRRWTPMKPG</sequence>
<dbReference type="InterPro" id="IPR022675">
    <property type="entry name" value="G6P_DH_C"/>
</dbReference>
<dbReference type="PRINTS" id="PR00079">
    <property type="entry name" value="G6PDHDRGNASE"/>
</dbReference>
<feature type="binding site" evidence="6">
    <location>
        <begin position="111"/>
        <end position="112"/>
    </location>
    <ligand>
        <name>NADP(+)</name>
        <dbReference type="ChEBI" id="CHEBI:58349"/>
    </ligand>
</feature>
<protein>
    <recommendedName>
        <fullName evidence="6">Glucose-6-phosphate 1-dehydrogenase</fullName>
        <shortName evidence="6">G6PD</shortName>
        <ecNumber evidence="6">1.1.1.49</ecNumber>
    </recommendedName>
</protein>
<feature type="binding site" evidence="6">
    <location>
        <position position="357"/>
    </location>
    <ligand>
        <name>substrate</name>
    </ligand>
</feature>
<dbReference type="Gene3D" id="3.30.360.10">
    <property type="entry name" value="Dihydrodipicolinate Reductase, domain 2"/>
    <property type="match status" value="1"/>
</dbReference>
<evidence type="ECO:0000313" key="9">
    <source>
        <dbReference type="EMBL" id="RKP49759.1"/>
    </source>
</evidence>
<feature type="binding site" evidence="6">
    <location>
        <position position="169"/>
    </location>
    <ligand>
        <name>NADP(+)</name>
        <dbReference type="ChEBI" id="CHEBI:58349"/>
    </ligand>
</feature>